<dbReference type="InterPro" id="IPR036513">
    <property type="entry name" value="STAS_dom_sf"/>
</dbReference>
<dbReference type="PANTHER" id="PTHR33495">
    <property type="entry name" value="ANTI-SIGMA FACTOR ANTAGONIST TM_1081-RELATED-RELATED"/>
    <property type="match status" value="1"/>
</dbReference>
<dbReference type="NCBIfam" id="TIGR00377">
    <property type="entry name" value="ant_ant_sig"/>
    <property type="match status" value="1"/>
</dbReference>
<name>A0A1H2SVC3_9FIRM</name>
<dbReference type="InterPro" id="IPR003658">
    <property type="entry name" value="Anti-sigma_ant"/>
</dbReference>
<protein>
    <recommendedName>
        <fullName evidence="3 6">Anti-sigma F factor antagonist</fullName>
    </recommendedName>
    <alternativeName>
        <fullName evidence="6">Stage II sporulation protein</fullName>
    </alternativeName>
</protein>
<dbReference type="OrthoDB" id="9796601at2"/>
<dbReference type="EMBL" id="FNNG01000002">
    <property type="protein sequence ID" value="SDW35477.1"/>
    <property type="molecule type" value="Genomic_DNA"/>
</dbReference>
<dbReference type="Gene3D" id="3.30.750.24">
    <property type="entry name" value="STAS domain"/>
    <property type="match status" value="1"/>
</dbReference>
<gene>
    <name evidence="8" type="ORF">SAMN05660923_00554</name>
</gene>
<evidence type="ECO:0000256" key="6">
    <source>
        <dbReference type="RuleBase" id="RU003749"/>
    </source>
</evidence>
<reference evidence="8 9" key="1">
    <citation type="submission" date="2016-10" db="EMBL/GenBank/DDBJ databases">
        <authorList>
            <person name="de Groot N.N."/>
        </authorList>
    </citation>
    <scope>NUCLEOTIDE SEQUENCE [LARGE SCALE GENOMIC DNA]</scope>
    <source>
        <strain evidence="8 9">DSM 23310</strain>
    </source>
</reference>
<dbReference type="Pfam" id="PF01740">
    <property type="entry name" value="STAS"/>
    <property type="match status" value="1"/>
</dbReference>
<dbReference type="CDD" id="cd07043">
    <property type="entry name" value="STAS_anti-anti-sigma_factors"/>
    <property type="match status" value="1"/>
</dbReference>
<dbReference type="GO" id="GO:0030435">
    <property type="term" value="P:sporulation resulting in formation of a cellular spore"/>
    <property type="evidence" value="ECO:0007669"/>
    <property type="project" value="UniProtKB-KW"/>
</dbReference>
<evidence type="ECO:0000256" key="3">
    <source>
        <dbReference type="ARBA" id="ARBA00020784"/>
    </source>
</evidence>
<comment type="similarity">
    <text evidence="2 6">Belongs to the anti-sigma-factor antagonist family.</text>
</comment>
<comment type="function">
    <text evidence="1">In the phosphorylated form it could act as an anti-anti-sigma factor that counteracts SpoIIAB and thus releases sigma f from inhibition.</text>
</comment>
<keyword evidence="5" id="KW-0749">Sporulation</keyword>
<evidence type="ECO:0000313" key="8">
    <source>
        <dbReference type="EMBL" id="SDW35477.1"/>
    </source>
</evidence>
<sequence length="110" mass="12677">MNLSLEILNEHLIVTLKGELDHHTSEEIRKKVDQKYLNKNLRNIVLDLSDLKFMDSSGIGLIMGRYKNCKERNGSISIISTNPYINRMLNMSGLPKIIKIYSSRDEAIRD</sequence>
<dbReference type="RefSeq" id="WP_093750655.1">
    <property type="nucleotide sequence ID" value="NZ_BSYN01000002.1"/>
</dbReference>
<evidence type="ECO:0000313" key="9">
    <source>
        <dbReference type="Proteomes" id="UP000198828"/>
    </source>
</evidence>
<keyword evidence="9" id="KW-1185">Reference proteome</keyword>
<dbReference type="GO" id="GO:0045152">
    <property type="term" value="F:antisigma factor binding"/>
    <property type="evidence" value="ECO:0007669"/>
    <property type="project" value="InterPro"/>
</dbReference>
<proteinExistence type="inferred from homology"/>
<dbReference type="GO" id="GO:0043856">
    <property type="term" value="F:anti-sigma factor antagonist activity"/>
    <property type="evidence" value="ECO:0007669"/>
    <property type="project" value="InterPro"/>
</dbReference>
<accession>A0A1H2SVC3</accession>
<dbReference type="PANTHER" id="PTHR33495:SF2">
    <property type="entry name" value="ANTI-SIGMA FACTOR ANTAGONIST TM_1081-RELATED"/>
    <property type="match status" value="1"/>
</dbReference>
<dbReference type="AlphaFoldDB" id="A0A1H2SVC3"/>
<evidence type="ECO:0000256" key="5">
    <source>
        <dbReference type="ARBA" id="ARBA00022969"/>
    </source>
</evidence>
<dbReference type="NCBIfam" id="TIGR02886">
    <property type="entry name" value="spore_II_AA"/>
    <property type="match status" value="1"/>
</dbReference>
<feature type="domain" description="STAS" evidence="7">
    <location>
        <begin position="1"/>
        <end position="110"/>
    </location>
</feature>
<dbReference type="InterPro" id="IPR002645">
    <property type="entry name" value="STAS_dom"/>
</dbReference>
<dbReference type="SUPFAM" id="SSF52091">
    <property type="entry name" value="SpoIIaa-like"/>
    <property type="match status" value="1"/>
</dbReference>
<evidence type="ECO:0000259" key="7">
    <source>
        <dbReference type="PROSITE" id="PS50801"/>
    </source>
</evidence>
<evidence type="ECO:0000256" key="1">
    <source>
        <dbReference type="ARBA" id="ARBA00001976"/>
    </source>
</evidence>
<keyword evidence="4" id="KW-0597">Phosphoprotein</keyword>
<evidence type="ECO:0000256" key="4">
    <source>
        <dbReference type="ARBA" id="ARBA00022553"/>
    </source>
</evidence>
<dbReference type="PROSITE" id="PS50801">
    <property type="entry name" value="STAS"/>
    <property type="match status" value="1"/>
</dbReference>
<evidence type="ECO:0000256" key="2">
    <source>
        <dbReference type="ARBA" id="ARBA00009013"/>
    </source>
</evidence>
<organism evidence="8 9">
    <name type="scientific">Tepidimicrobium xylanilyticum</name>
    <dbReference type="NCBI Taxonomy" id="1123352"/>
    <lineage>
        <taxon>Bacteria</taxon>
        <taxon>Bacillati</taxon>
        <taxon>Bacillota</taxon>
        <taxon>Tissierellia</taxon>
        <taxon>Tissierellales</taxon>
        <taxon>Tepidimicrobiaceae</taxon>
        <taxon>Tepidimicrobium</taxon>
    </lineage>
</organism>
<dbReference type="Proteomes" id="UP000198828">
    <property type="component" value="Unassembled WGS sequence"/>
</dbReference>
<dbReference type="InterPro" id="IPR014237">
    <property type="entry name" value="Anti-sigma_F_ant"/>
</dbReference>